<evidence type="ECO:0000256" key="4">
    <source>
        <dbReference type="ARBA" id="ARBA00022692"/>
    </source>
</evidence>
<evidence type="ECO:0000256" key="1">
    <source>
        <dbReference type="ARBA" id="ARBA00004141"/>
    </source>
</evidence>
<dbReference type="PATRIC" id="fig|1237085.11.peg.1510"/>
<dbReference type="OrthoDB" id="27121at2157"/>
<dbReference type="Proteomes" id="UP000008037">
    <property type="component" value="Chromosome"/>
</dbReference>
<feature type="transmembrane region" description="Helical" evidence="7">
    <location>
        <begin position="54"/>
        <end position="76"/>
    </location>
</feature>
<feature type="transmembrane region" description="Helical" evidence="7">
    <location>
        <begin position="195"/>
        <end position="216"/>
    </location>
</feature>
<dbReference type="STRING" id="1237085.Ngar_c15450"/>
<dbReference type="GO" id="GO:0005886">
    <property type="term" value="C:plasma membrane"/>
    <property type="evidence" value="ECO:0007669"/>
    <property type="project" value="TreeGrafter"/>
</dbReference>
<feature type="transmembrane region" description="Helical" evidence="7">
    <location>
        <begin position="228"/>
        <end position="250"/>
    </location>
</feature>
<organism evidence="8 9">
    <name type="scientific">Nitrososphaera gargensis (strain Ga9.2)</name>
    <dbReference type="NCBI Taxonomy" id="1237085"/>
    <lineage>
        <taxon>Archaea</taxon>
        <taxon>Nitrososphaerota</taxon>
        <taxon>Nitrososphaeria</taxon>
        <taxon>Nitrososphaerales</taxon>
        <taxon>Nitrososphaeraceae</taxon>
        <taxon>Nitrososphaera</taxon>
    </lineage>
</organism>
<dbReference type="PANTHER" id="PTHR30569">
    <property type="entry name" value="CYTOSINE TRANSPORTER CODB"/>
    <property type="match status" value="1"/>
</dbReference>
<dbReference type="KEGG" id="nga:Ngar_c15450"/>
<keyword evidence="3" id="KW-0813">Transport</keyword>
<dbReference type="AlphaFoldDB" id="K0IMZ4"/>
<evidence type="ECO:0000313" key="8">
    <source>
        <dbReference type="EMBL" id="AFU58479.1"/>
    </source>
</evidence>
<dbReference type="Pfam" id="PF02133">
    <property type="entry name" value="Transp_cyt_pur"/>
    <property type="match status" value="1"/>
</dbReference>
<feature type="transmembrane region" description="Helical" evidence="7">
    <location>
        <begin position="399"/>
        <end position="418"/>
    </location>
</feature>
<gene>
    <name evidence="8" type="primary">cytX</name>
    <name evidence="8" type="ordered locus">Ngar_c15450</name>
</gene>
<keyword evidence="9" id="KW-1185">Reference proteome</keyword>
<feature type="transmembrane region" description="Helical" evidence="7">
    <location>
        <begin position="132"/>
        <end position="155"/>
    </location>
</feature>
<feature type="transmembrane region" description="Helical" evidence="7">
    <location>
        <begin position="328"/>
        <end position="350"/>
    </location>
</feature>
<feature type="transmembrane region" description="Helical" evidence="7">
    <location>
        <begin position="366"/>
        <end position="387"/>
    </location>
</feature>
<dbReference type="PIRSF" id="PIRSF002744">
    <property type="entry name" value="Pur-cyt_permease"/>
    <property type="match status" value="1"/>
</dbReference>
<proteinExistence type="inferred from homology"/>
<dbReference type="PANTHER" id="PTHR30569:SF0">
    <property type="entry name" value="CYTOSINE PERMEASE"/>
    <property type="match status" value="1"/>
</dbReference>
<feature type="transmembrane region" description="Helical" evidence="7">
    <location>
        <begin position="97"/>
        <end position="120"/>
    </location>
</feature>
<evidence type="ECO:0000256" key="7">
    <source>
        <dbReference type="SAM" id="Phobius"/>
    </source>
</evidence>
<evidence type="ECO:0000256" key="3">
    <source>
        <dbReference type="ARBA" id="ARBA00022448"/>
    </source>
</evidence>
<name>K0IMZ4_NITGG</name>
<dbReference type="RefSeq" id="WP_015019016.1">
    <property type="nucleotide sequence ID" value="NC_018719.1"/>
</dbReference>
<accession>K0IMZ4</accession>
<dbReference type="GO" id="GO:0015209">
    <property type="term" value="F:cytosine transmembrane transporter activity"/>
    <property type="evidence" value="ECO:0007669"/>
    <property type="project" value="InterPro"/>
</dbReference>
<protein>
    <submittedName>
        <fullName evidence="8">Putative hydroxymethylpyrimidine transporter CytX</fullName>
    </submittedName>
</protein>
<feature type="transmembrane region" description="Helical" evidence="7">
    <location>
        <begin position="27"/>
        <end position="48"/>
    </location>
</feature>
<dbReference type="InterPro" id="IPR001248">
    <property type="entry name" value="Pur-cyt_permease"/>
</dbReference>
<dbReference type="InterPro" id="IPR026030">
    <property type="entry name" value="Pur-cyt_permease_Fcy2/21/22"/>
</dbReference>
<keyword evidence="5 7" id="KW-1133">Transmembrane helix</keyword>
<feature type="transmembrane region" description="Helical" evidence="7">
    <location>
        <begin position="304"/>
        <end position="322"/>
    </location>
</feature>
<dbReference type="HOGENOM" id="CLU_048240_1_1_2"/>
<keyword evidence="4 7" id="KW-0812">Transmembrane</keyword>
<comment type="similarity">
    <text evidence="2">Belongs to the purine-cytosine permease (2.A.39) family.</text>
</comment>
<evidence type="ECO:0000313" key="9">
    <source>
        <dbReference type="Proteomes" id="UP000008037"/>
    </source>
</evidence>
<feature type="transmembrane region" description="Helical" evidence="7">
    <location>
        <begin position="162"/>
        <end position="189"/>
    </location>
</feature>
<dbReference type="InParanoid" id="K0IMZ4"/>
<comment type="subcellular location">
    <subcellularLocation>
        <location evidence="1">Membrane</location>
        <topology evidence="1">Multi-pass membrane protein</topology>
    </subcellularLocation>
</comment>
<evidence type="ECO:0000256" key="5">
    <source>
        <dbReference type="ARBA" id="ARBA00022989"/>
    </source>
</evidence>
<sequence>MALFKTPEWGVKPVEDRHKMLGGFDYFILWSSLGVGLLVFSAGSFLSAASFVDATLAIIIGSAAGSILLALAGKIGSDYGIPSLISMRPSFGIRGSYLPAILNVMQLVGWTTFEIMIMARAAEMLAGSVMPYYFWAAIFGALVALLGIAGPLNVVRKWIGKFAVWIAYGTSAIIIINLINSADIAALVVSPGEGMSFFSALDLVIAMPISWLPLVADYNRFAKKSKSALWGTFVGFTMTNILFYFGGLLIGTPDVIEIVIAIQAMFFGFLMLLLIVDEADNAFADVYSAAVSTQDIFAKINQKYLVIGFTALSAVLAMVVSIQDYEVFLLLIGAIFVPLFGVVLTDYYIIRRQKYTEQMLYARQNWLGIGVPAIIAWALGALVNYMLSPLSPIYQEQLPATGATIPSLAAASLIYIAITRMQPQANKTVASSET</sequence>
<dbReference type="GeneID" id="13797804"/>
<reference evidence="8 9" key="1">
    <citation type="journal article" date="2012" name="Environ. Microbiol.">
        <title>The genome of the ammonia-oxidizing Candidatus Nitrososphaera gargensis: insights into metabolic versatility and environmental adaptations.</title>
        <authorList>
            <person name="Spang A."/>
            <person name="Poehlein A."/>
            <person name="Offre P."/>
            <person name="Zumbragel S."/>
            <person name="Haider S."/>
            <person name="Rychlik N."/>
            <person name="Nowka B."/>
            <person name="Schmeisser C."/>
            <person name="Lebedeva E.V."/>
            <person name="Rattei T."/>
            <person name="Bohm C."/>
            <person name="Schmid M."/>
            <person name="Galushko A."/>
            <person name="Hatzenpichler R."/>
            <person name="Weinmaier T."/>
            <person name="Daniel R."/>
            <person name="Schleper C."/>
            <person name="Spieck E."/>
            <person name="Streit W."/>
            <person name="Wagner M."/>
        </authorList>
    </citation>
    <scope>NUCLEOTIDE SEQUENCE [LARGE SCALE GENOMIC DNA]</scope>
    <source>
        <strain evidence="9">Ga9.2</strain>
    </source>
</reference>
<dbReference type="Gene3D" id="1.10.4160.10">
    <property type="entry name" value="Hydantoin permease"/>
    <property type="match status" value="1"/>
</dbReference>
<evidence type="ECO:0000256" key="2">
    <source>
        <dbReference type="ARBA" id="ARBA00008974"/>
    </source>
</evidence>
<keyword evidence="6 7" id="KW-0472">Membrane</keyword>
<evidence type="ECO:0000256" key="6">
    <source>
        <dbReference type="ARBA" id="ARBA00023136"/>
    </source>
</evidence>
<feature type="transmembrane region" description="Helical" evidence="7">
    <location>
        <begin position="256"/>
        <end position="276"/>
    </location>
</feature>
<dbReference type="EMBL" id="CP002408">
    <property type="protein sequence ID" value="AFU58479.1"/>
    <property type="molecule type" value="Genomic_DNA"/>
</dbReference>
<dbReference type="InterPro" id="IPR030191">
    <property type="entry name" value="CodB"/>
</dbReference>